<name>A0A840SC75_9SPIR</name>
<reference evidence="8 10" key="2">
    <citation type="submission" date="2020-08" db="EMBL/GenBank/DDBJ databases">
        <title>Genomic Encyclopedia of Type Strains, Phase IV (KMG-IV): sequencing the most valuable type-strain genomes for metagenomic binning, comparative biology and taxonomic classification.</title>
        <authorList>
            <person name="Goeker M."/>
        </authorList>
    </citation>
    <scope>NUCLEOTIDE SEQUENCE [LARGE SCALE GENOMIC DNA]</scope>
    <source>
        <strain evidence="8 10">DSM 103679</strain>
    </source>
</reference>
<evidence type="ECO:0000313" key="10">
    <source>
        <dbReference type="Proteomes" id="UP000578697"/>
    </source>
</evidence>
<evidence type="ECO:0000313" key="9">
    <source>
        <dbReference type="EMBL" id="QOS39920.1"/>
    </source>
</evidence>
<gene>
    <name evidence="9" type="ORF">DYE49_05410</name>
    <name evidence="8" type="ORF">HNP77_000729</name>
</gene>
<evidence type="ECO:0000256" key="3">
    <source>
        <dbReference type="ARBA" id="ARBA00004729"/>
    </source>
</evidence>
<dbReference type="Proteomes" id="UP000578697">
    <property type="component" value="Unassembled WGS sequence"/>
</dbReference>
<dbReference type="EC" id="4.2.1.33" evidence="5"/>
<dbReference type="PANTHER" id="PTHR43345">
    <property type="entry name" value="3-ISOPROPYLMALATE DEHYDRATASE SMALL SUBUNIT 2-RELATED-RELATED"/>
    <property type="match status" value="1"/>
</dbReference>
<dbReference type="Pfam" id="PF00694">
    <property type="entry name" value="Aconitase_C"/>
    <property type="match status" value="1"/>
</dbReference>
<dbReference type="RefSeq" id="WP_184651804.1">
    <property type="nucleotide sequence ID" value="NZ_JACHFR010000001.1"/>
</dbReference>
<dbReference type="AlphaFoldDB" id="A0A840SC75"/>
<dbReference type="InterPro" id="IPR050075">
    <property type="entry name" value="LeuD"/>
</dbReference>
<comment type="catalytic activity">
    <reaction evidence="1">
        <text>(2R,3S)-3-isopropylmalate = (2S)-2-isopropylmalate</text>
        <dbReference type="Rhea" id="RHEA:32287"/>
        <dbReference type="ChEBI" id="CHEBI:1178"/>
        <dbReference type="ChEBI" id="CHEBI:35121"/>
        <dbReference type="EC" id="4.2.1.33"/>
    </reaction>
</comment>
<dbReference type="SUPFAM" id="SSF52016">
    <property type="entry name" value="LeuD/IlvD-like"/>
    <property type="match status" value="1"/>
</dbReference>
<dbReference type="Gene3D" id="3.20.19.10">
    <property type="entry name" value="Aconitase, domain 4"/>
    <property type="match status" value="1"/>
</dbReference>
<comment type="subunit">
    <text evidence="4">Heterodimer of LeuC and LeuD.</text>
</comment>
<comment type="function">
    <text evidence="2">Catalyzes the isomerization between 2-isopropylmalate and 3-isopropylmalate, via the formation of 2-isopropylmaleate.</text>
</comment>
<dbReference type="KEGG" id="trc:DYE49_05410"/>
<accession>A0A840SC75</accession>
<evidence type="ECO:0000259" key="7">
    <source>
        <dbReference type="Pfam" id="PF00694"/>
    </source>
</evidence>
<evidence type="ECO:0000256" key="4">
    <source>
        <dbReference type="ARBA" id="ARBA00011271"/>
    </source>
</evidence>
<sequence length="177" mass="20198">MKQFGGQVLFLDRSDINTDEIIPAKYLTENTKQALKPYLLEDLKLDGFNPKSDIAGKKVIITRENFGCGSSREHAPWALEVNGIYTVIAINFARIFRQNMYNCGLLALDMSKKDIDDMFRTFADKDTECKIEEKEDGTWKVKLIAGSLSKSYVFKLEGFEKALIENEGWIGYADKNY</sequence>
<dbReference type="EMBL" id="CP031517">
    <property type="protein sequence ID" value="QOS39920.1"/>
    <property type="molecule type" value="Genomic_DNA"/>
</dbReference>
<dbReference type="PANTHER" id="PTHR43345:SF2">
    <property type="entry name" value="3-ISOPROPYLMALATE DEHYDRATASE SMALL SUBUNIT 1"/>
    <property type="match status" value="1"/>
</dbReference>
<keyword evidence="10" id="KW-1185">Reference proteome</keyword>
<evidence type="ECO:0000313" key="11">
    <source>
        <dbReference type="Proteomes" id="UP000593591"/>
    </source>
</evidence>
<protein>
    <recommendedName>
        <fullName evidence="5">3-isopropylmalate dehydratase</fullName>
        <ecNumber evidence="5">4.2.1.33</ecNumber>
    </recommendedName>
</protein>
<dbReference type="InterPro" id="IPR000573">
    <property type="entry name" value="AconitaseA/IPMdHydase_ssu_swvl"/>
</dbReference>
<evidence type="ECO:0000256" key="1">
    <source>
        <dbReference type="ARBA" id="ARBA00000491"/>
    </source>
</evidence>
<dbReference type="InterPro" id="IPR015928">
    <property type="entry name" value="Aconitase/3IPM_dehydase_swvl"/>
</dbReference>
<dbReference type="CDD" id="cd01577">
    <property type="entry name" value="IPMI_Swivel"/>
    <property type="match status" value="1"/>
</dbReference>
<evidence type="ECO:0000256" key="5">
    <source>
        <dbReference type="ARBA" id="ARBA00011998"/>
    </source>
</evidence>
<keyword evidence="6 8" id="KW-0456">Lyase</keyword>
<feature type="domain" description="Aconitase A/isopropylmalate dehydratase small subunit swivel" evidence="7">
    <location>
        <begin position="57"/>
        <end position="112"/>
    </location>
</feature>
<evidence type="ECO:0000256" key="2">
    <source>
        <dbReference type="ARBA" id="ARBA00002695"/>
    </source>
</evidence>
<reference evidence="9 11" key="1">
    <citation type="submission" date="2018-08" db="EMBL/GenBank/DDBJ databases">
        <title>The first complete genome of Treponema rectale (CHPAT), a commensal spirochete of the bovine rectum.</title>
        <authorList>
            <person name="Staton G.J."/>
            <person name="Clegg S.R."/>
            <person name="Carter S.D."/>
            <person name="Radford A.D."/>
            <person name="Darby A."/>
            <person name="Hall N."/>
            <person name="Birtles R.J."/>
            <person name="Evans N.J."/>
        </authorList>
    </citation>
    <scope>NUCLEOTIDE SEQUENCE [LARGE SCALE GENOMIC DNA]</scope>
    <source>
        <strain evidence="9 11">CHPA</strain>
    </source>
</reference>
<evidence type="ECO:0000256" key="6">
    <source>
        <dbReference type="ARBA" id="ARBA00023239"/>
    </source>
</evidence>
<dbReference type="InterPro" id="IPR033940">
    <property type="entry name" value="IPMI_Swivel"/>
</dbReference>
<proteinExistence type="predicted"/>
<dbReference type="EMBL" id="JACHFR010000001">
    <property type="protein sequence ID" value="MBB5218385.1"/>
    <property type="molecule type" value="Genomic_DNA"/>
</dbReference>
<organism evidence="8 10">
    <name type="scientific">Treponema rectale</name>
    <dbReference type="NCBI Taxonomy" id="744512"/>
    <lineage>
        <taxon>Bacteria</taxon>
        <taxon>Pseudomonadati</taxon>
        <taxon>Spirochaetota</taxon>
        <taxon>Spirochaetia</taxon>
        <taxon>Spirochaetales</taxon>
        <taxon>Treponemataceae</taxon>
        <taxon>Treponema</taxon>
    </lineage>
</organism>
<evidence type="ECO:0000313" key="8">
    <source>
        <dbReference type="EMBL" id="MBB5218385.1"/>
    </source>
</evidence>
<dbReference type="Proteomes" id="UP000593591">
    <property type="component" value="Chromosome"/>
</dbReference>
<comment type="pathway">
    <text evidence="3">Amino-acid biosynthesis; L-leucine biosynthesis; L-leucine from 3-methyl-2-oxobutanoate: step 2/4.</text>
</comment>
<dbReference type="GO" id="GO:0003861">
    <property type="term" value="F:3-isopropylmalate dehydratase activity"/>
    <property type="evidence" value="ECO:0007669"/>
    <property type="project" value="UniProtKB-EC"/>
</dbReference>